<comment type="caution">
    <text evidence="9">The sequence shown here is derived from an EMBL/GenBank/DDBJ whole genome shotgun (WGS) entry which is preliminary data.</text>
</comment>
<evidence type="ECO:0000256" key="5">
    <source>
        <dbReference type="ARBA" id="ARBA00023136"/>
    </source>
</evidence>
<keyword evidence="6" id="KW-0675">Receptor</keyword>
<dbReference type="GO" id="GO:0005886">
    <property type="term" value="C:plasma membrane"/>
    <property type="evidence" value="ECO:0007669"/>
    <property type="project" value="UniProtKB-SubCell"/>
</dbReference>
<evidence type="ECO:0000256" key="1">
    <source>
        <dbReference type="ARBA" id="ARBA00004651"/>
    </source>
</evidence>
<evidence type="ECO:0000256" key="4">
    <source>
        <dbReference type="ARBA" id="ARBA00022989"/>
    </source>
</evidence>
<keyword evidence="4 8" id="KW-1133">Transmembrane helix</keyword>
<organism evidence="9 10">
    <name type="scientific">Allacma fusca</name>
    <dbReference type="NCBI Taxonomy" id="39272"/>
    <lineage>
        <taxon>Eukaryota</taxon>
        <taxon>Metazoa</taxon>
        <taxon>Ecdysozoa</taxon>
        <taxon>Arthropoda</taxon>
        <taxon>Hexapoda</taxon>
        <taxon>Collembola</taxon>
        <taxon>Symphypleona</taxon>
        <taxon>Sminthuridae</taxon>
        <taxon>Allacma</taxon>
    </lineage>
</organism>
<evidence type="ECO:0008006" key="11">
    <source>
        <dbReference type="Google" id="ProtNLM"/>
    </source>
</evidence>
<dbReference type="Proteomes" id="UP000708208">
    <property type="component" value="Unassembled WGS sequence"/>
</dbReference>
<dbReference type="InterPro" id="IPR052192">
    <property type="entry name" value="Insect_Ionotropic_Sensory_Rcpt"/>
</dbReference>
<name>A0A8J2NR25_9HEXA</name>
<accession>A0A8J2NR25</accession>
<evidence type="ECO:0000313" key="9">
    <source>
        <dbReference type="EMBL" id="CAG7650375.1"/>
    </source>
</evidence>
<dbReference type="OrthoDB" id="8182981at2759"/>
<protein>
    <recommendedName>
        <fullName evidence="11">Ionotropic glutamate receptor L-glutamate and glycine-binding domain-containing protein</fullName>
    </recommendedName>
</protein>
<dbReference type="EMBL" id="CAJVCH010003804">
    <property type="protein sequence ID" value="CAG7650375.1"/>
    <property type="molecule type" value="Genomic_DNA"/>
</dbReference>
<dbReference type="AlphaFoldDB" id="A0A8J2NR25"/>
<keyword evidence="2" id="KW-1003">Cell membrane</keyword>
<feature type="transmembrane region" description="Helical" evidence="8">
    <location>
        <begin position="122"/>
        <end position="145"/>
    </location>
</feature>
<sequence>MHEYRTKLQKKRYIEHHALEIILVSEGNSESLLKFLHRTVQLGEPHRDYFVFLGEAATLFNFFKSEILLDLKYKIGVSSEGKIFKDPKIFSKEMETTQVMPSFEEHFVNLNGRRLKLSAAPIPPYISFTGGAVSGGAHYLMLYFMGEKYNYTMEVDTKNPQGTGYYDKGMWNGMTGDTYYRRADVGLFMGITADRYGLIDTIYTQPDVVFFMTRQPEAHPKWQAVFYPYTPTSWLWIFISFVAIMLTLYLKMWRANVDHSIYKSIFIPYQISLDQGFDIQLPGSVKFITAVWMLFIIVISTGYRCDLVS</sequence>
<reference evidence="9" key="1">
    <citation type="submission" date="2021-06" db="EMBL/GenBank/DDBJ databases">
        <authorList>
            <person name="Hodson N. C."/>
            <person name="Mongue J. A."/>
            <person name="Jaron S. K."/>
        </authorList>
    </citation>
    <scope>NUCLEOTIDE SEQUENCE</scope>
</reference>
<keyword evidence="5 8" id="KW-0472">Membrane</keyword>
<feature type="transmembrane region" description="Helical" evidence="8">
    <location>
        <begin position="233"/>
        <end position="250"/>
    </location>
</feature>
<evidence type="ECO:0000256" key="7">
    <source>
        <dbReference type="ARBA" id="ARBA00023180"/>
    </source>
</evidence>
<evidence type="ECO:0000256" key="2">
    <source>
        <dbReference type="ARBA" id="ARBA00022475"/>
    </source>
</evidence>
<keyword evidence="10" id="KW-1185">Reference proteome</keyword>
<comment type="subcellular location">
    <subcellularLocation>
        <location evidence="1">Cell membrane</location>
        <topology evidence="1">Multi-pass membrane protein</topology>
    </subcellularLocation>
</comment>
<dbReference type="PANTHER" id="PTHR42643">
    <property type="entry name" value="IONOTROPIC RECEPTOR 20A-RELATED"/>
    <property type="match status" value="1"/>
</dbReference>
<evidence type="ECO:0000313" key="10">
    <source>
        <dbReference type="Proteomes" id="UP000708208"/>
    </source>
</evidence>
<evidence type="ECO:0000256" key="3">
    <source>
        <dbReference type="ARBA" id="ARBA00022692"/>
    </source>
</evidence>
<feature type="transmembrane region" description="Helical" evidence="8">
    <location>
        <begin position="285"/>
        <end position="303"/>
    </location>
</feature>
<dbReference type="PANTHER" id="PTHR42643:SF24">
    <property type="entry name" value="IONOTROPIC RECEPTOR 60A"/>
    <property type="match status" value="1"/>
</dbReference>
<keyword evidence="3 8" id="KW-0812">Transmembrane</keyword>
<gene>
    <name evidence="9" type="ORF">AFUS01_LOCUS719</name>
</gene>
<evidence type="ECO:0000256" key="8">
    <source>
        <dbReference type="SAM" id="Phobius"/>
    </source>
</evidence>
<keyword evidence="7" id="KW-0325">Glycoprotein</keyword>
<evidence type="ECO:0000256" key="6">
    <source>
        <dbReference type="ARBA" id="ARBA00023170"/>
    </source>
</evidence>
<feature type="non-terminal residue" evidence="9">
    <location>
        <position position="309"/>
    </location>
</feature>
<proteinExistence type="predicted"/>